<keyword evidence="4" id="KW-0106">Calcium</keyword>
<evidence type="ECO:0000259" key="6">
    <source>
        <dbReference type="Pfam" id="PF00884"/>
    </source>
</evidence>
<evidence type="ECO:0000256" key="1">
    <source>
        <dbReference type="ARBA" id="ARBA00008779"/>
    </source>
</evidence>
<dbReference type="Pfam" id="PF00884">
    <property type="entry name" value="Sulfatase"/>
    <property type="match status" value="1"/>
</dbReference>
<dbReference type="EMBL" id="CAAHFH010000001">
    <property type="protein sequence ID" value="VGO18591.1"/>
    <property type="molecule type" value="Genomic_DNA"/>
</dbReference>
<dbReference type="PANTHER" id="PTHR42693">
    <property type="entry name" value="ARYLSULFATASE FAMILY MEMBER"/>
    <property type="match status" value="1"/>
</dbReference>
<protein>
    <submittedName>
        <fullName evidence="7">Arylsulfatase</fullName>
    </submittedName>
</protein>
<feature type="domain" description="Sulfatase N-terminal" evidence="6">
    <location>
        <begin position="31"/>
        <end position="342"/>
    </location>
</feature>
<reference evidence="7 8" key="1">
    <citation type="submission" date="2019-04" db="EMBL/GenBank/DDBJ databases">
        <authorList>
            <person name="Van Vliet M D."/>
        </authorList>
    </citation>
    <scope>NUCLEOTIDE SEQUENCE [LARGE SCALE GENOMIC DNA]</scope>
    <source>
        <strain evidence="7 8">F21</strain>
    </source>
</reference>
<proteinExistence type="inferred from homology"/>
<dbReference type="PROSITE" id="PS00523">
    <property type="entry name" value="SULFATASE_1"/>
    <property type="match status" value="1"/>
</dbReference>
<evidence type="ECO:0000313" key="7">
    <source>
        <dbReference type="EMBL" id="VGO18591.1"/>
    </source>
</evidence>
<feature type="chain" id="PRO_5028948352" evidence="5">
    <location>
        <begin position="28"/>
        <end position="627"/>
    </location>
</feature>
<dbReference type="InterPro" id="IPR000917">
    <property type="entry name" value="Sulfatase_N"/>
</dbReference>
<comment type="similarity">
    <text evidence="1">Belongs to the sulfatase family.</text>
</comment>
<dbReference type="Proteomes" id="UP000346198">
    <property type="component" value="Unassembled WGS sequence"/>
</dbReference>
<evidence type="ECO:0000256" key="2">
    <source>
        <dbReference type="ARBA" id="ARBA00022723"/>
    </source>
</evidence>
<gene>
    <name evidence="7" type="primary">atsA_56</name>
    <name evidence="7" type="ORF">SCARR_00644</name>
</gene>
<dbReference type="PANTHER" id="PTHR42693:SF53">
    <property type="entry name" value="ENDO-4-O-SULFATASE"/>
    <property type="match status" value="1"/>
</dbReference>
<evidence type="ECO:0000313" key="8">
    <source>
        <dbReference type="Proteomes" id="UP000346198"/>
    </source>
</evidence>
<dbReference type="Gene3D" id="3.40.720.10">
    <property type="entry name" value="Alkaline Phosphatase, subunit A"/>
    <property type="match status" value="1"/>
</dbReference>
<keyword evidence="3" id="KW-0378">Hydrolase</keyword>
<dbReference type="FunFam" id="3.40.720.10:FF:000070">
    <property type="entry name" value="Arylsulfatase A"/>
    <property type="match status" value="1"/>
</dbReference>
<organism evidence="7 8">
    <name type="scientific">Pontiella sulfatireligans</name>
    <dbReference type="NCBI Taxonomy" id="2750658"/>
    <lineage>
        <taxon>Bacteria</taxon>
        <taxon>Pseudomonadati</taxon>
        <taxon>Kiritimatiellota</taxon>
        <taxon>Kiritimatiellia</taxon>
        <taxon>Kiritimatiellales</taxon>
        <taxon>Pontiellaceae</taxon>
        <taxon>Pontiella</taxon>
    </lineage>
</organism>
<sequence>MKKIAHTNWKWTRLFSLLLLGCGAVFAAQRPNVIVVITDDQGYGDLSFTGNPIVKTPQLDQFAEQSIRLTNYHVDPTCSPTRAALMTGRYSDRAGVWHTLMGRSLLRARETTMADVFEANHYATGFFGKWHLGDTYPFRPEDRGFQHVVMHGSGAIGQAADYWGNDYFNDTYYVNGKWTKFEGYCTDIWFSEARKFIQTCATKKKPFFIYLSTNAPHQPLRAPQKYLEMYLNNPGMEGHQEAIPFYGMISNIDDNFGVLRAFLKQEGLEENTILIFTTDNGSSKGSGIYNAGMKGGKGVAFEGGHRVPFFLRWPEGKLVGGAEVDQITAHLDLLPTFIDLLDLQAPSIEFDGTSLVDVLRGDKNKLRDRTLVVESQRVMHPEKWRNCAVMQGGWRLKDKDQLYNLKTDPGQADNIAAKHPEVVERLRGKYEAFWADVSAEHNLDSRLAIGAAEQNPTALNPMDQMTKEGYPAFNHGAVQNKAPYEAPWAIHVERAGNYEISIRRWPAEYDQPINFHSSAKKALGAKTAYLEIGDLKVEQAIPQGAKEVTFKVKLPAGPAMLNTGFVAAGGQRAAAMYAYILNTDIFKGNQQGWQTPAGLGLPLVDPASLRHKDVPPLNAKLGKKATH</sequence>
<dbReference type="GO" id="GO:0004065">
    <property type="term" value="F:arylsulfatase activity"/>
    <property type="evidence" value="ECO:0007669"/>
    <property type="project" value="TreeGrafter"/>
</dbReference>
<accession>A0A6C2UGP7</accession>
<dbReference type="InterPro" id="IPR050738">
    <property type="entry name" value="Sulfatase"/>
</dbReference>
<dbReference type="Gene3D" id="3.30.1120.10">
    <property type="match status" value="1"/>
</dbReference>
<name>A0A6C2UGP7_9BACT</name>
<dbReference type="SUPFAM" id="SSF53649">
    <property type="entry name" value="Alkaline phosphatase-like"/>
    <property type="match status" value="1"/>
</dbReference>
<keyword evidence="8" id="KW-1185">Reference proteome</keyword>
<dbReference type="CDD" id="cd16146">
    <property type="entry name" value="ARS_like"/>
    <property type="match status" value="1"/>
</dbReference>
<evidence type="ECO:0000256" key="3">
    <source>
        <dbReference type="ARBA" id="ARBA00022801"/>
    </source>
</evidence>
<dbReference type="GO" id="GO:0046872">
    <property type="term" value="F:metal ion binding"/>
    <property type="evidence" value="ECO:0007669"/>
    <property type="project" value="UniProtKB-KW"/>
</dbReference>
<dbReference type="RefSeq" id="WP_136060058.1">
    <property type="nucleotide sequence ID" value="NZ_CAAHFH010000001.1"/>
</dbReference>
<feature type="signal peptide" evidence="5">
    <location>
        <begin position="1"/>
        <end position="27"/>
    </location>
</feature>
<keyword evidence="2" id="KW-0479">Metal-binding</keyword>
<dbReference type="InterPro" id="IPR017850">
    <property type="entry name" value="Alkaline_phosphatase_core_sf"/>
</dbReference>
<evidence type="ECO:0000256" key="5">
    <source>
        <dbReference type="SAM" id="SignalP"/>
    </source>
</evidence>
<keyword evidence="5" id="KW-0732">Signal</keyword>
<dbReference type="InterPro" id="IPR024607">
    <property type="entry name" value="Sulfatase_CS"/>
</dbReference>
<evidence type="ECO:0000256" key="4">
    <source>
        <dbReference type="ARBA" id="ARBA00022837"/>
    </source>
</evidence>
<dbReference type="AlphaFoldDB" id="A0A6C2UGP7"/>